<comment type="caution">
    <text evidence="1">The sequence shown here is derived from an EMBL/GenBank/DDBJ whole genome shotgun (WGS) entry which is preliminary data.</text>
</comment>
<gene>
    <name evidence="1" type="ORF">MES5069_70193</name>
</gene>
<proteinExistence type="predicted"/>
<keyword evidence="2" id="KW-1185">Reference proteome</keyword>
<accession>A0ABM9EGV4</accession>
<dbReference type="EMBL" id="CAKXZT010000168">
    <property type="protein sequence ID" value="CAH2408575.1"/>
    <property type="molecule type" value="Genomic_DNA"/>
</dbReference>
<sequence length="77" mass="8158">MKGRVVPGLFHVCCKPASAPRAGQRDSVARGRSARAVASKPTSVTVIEGGGGIEGEKWRFLLPGTSEPRLEVRTTRA</sequence>
<dbReference type="Proteomes" id="UP001153050">
    <property type="component" value="Unassembled WGS sequence"/>
</dbReference>
<name>A0ABM9EGV4_9HYPH</name>
<evidence type="ECO:0000313" key="2">
    <source>
        <dbReference type="Proteomes" id="UP001153050"/>
    </source>
</evidence>
<reference evidence="1 2" key="1">
    <citation type="submission" date="2022-03" db="EMBL/GenBank/DDBJ databases">
        <authorList>
            <person name="Brunel B."/>
        </authorList>
    </citation>
    <scope>NUCLEOTIDE SEQUENCE [LARGE SCALE GENOMIC DNA]</scope>
    <source>
        <strain evidence="1">STM5069sample</strain>
    </source>
</reference>
<organism evidence="1 2">
    <name type="scientific">Mesorhizobium escarrei</name>
    <dbReference type="NCBI Taxonomy" id="666018"/>
    <lineage>
        <taxon>Bacteria</taxon>
        <taxon>Pseudomonadati</taxon>
        <taxon>Pseudomonadota</taxon>
        <taxon>Alphaproteobacteria</taxon>
        <taxon>Hyphomicrobiales</taxon>
        <taxon>Phyllobacteriaceae</taxon>
        <taxon>Mesorhizobium</taxon>
    </lineage>
</organism>
<protein>
    <submittedName>
        <fullName evidence="1">Uncharacterized protein</fullName>
    </submittedName>
</protein>
<evidence type="ECO:0000313" key="1">
    <source>
        <dbReference type="EMBL" id="CAH2408575.1"/>
    </source>
</evidence>